<dbReference type="Proteomes" id="UP000539372">
    <property type="component" value="Unassembled WGS sequence"/>
</dbReference>
<reference evidence="2 3" key="1">
    <citation type="submission" date="2020-04" db="EMBL/GenBank/DDBJ databases">
        <title>Rhodospirillaceae bacterium KN72 isolated from deep sea.</title>
        <authorList>
            <person name="Zhang D.-C."/>
        </authorList>
    </citation>
    <scope>NUCLEOTIDE SEQUENCE [LARGE SCALE GENOMIC DNA]</scope>
    <source>
        <strain evidence="2 3">KN72</strain>
    </source>
</reference>
<dbReference type="AlphaFoldDB" id="A0A7Y0E2C7"/>
<protein>
    <submittedName>
        <fullName evidence="2">Uncharacterized protein</fullName>
    </submittedName>
</protein>
<evidence type="ECO:0000313" key="2">
    <source>
        <dbReference type="EMBL" id="NMM45888.1"/>
    </source>
</evidence>
<dbReference type="RefSeq" id="WP_169626263.1">
    <property type="nucleotide sequence ID" value="NZ_JABBNT010000004.1"/>
</dbReference>
<keyword evidence="1" id="KW-0472">Membrane</keyword>
<feature type="transmembrane region" description="Helical" evidence="1">
    <location>
        <begin position="44"/>
        <end position="63"/>
    </location>
</feature>
<name>A0A7Y0E2C7_9PROT</name>
<proteinExistence type="predicted"/>
<feature type="transmembrane region" description="Helical" evidence="1">
    <location>
        <begin position="21"/>
        <end position="38"/>
    </location>
</feature>
<sequence length="73" mass="7931">MTIIGDVLKELFKMFVADLRLTIAVLIGVGGLATLRHATEISPMSAGLILLVYCLAVLSEAVYREAKRKKAAR</sequence>
<keyword evidence="1" id="KW-1133">Transmembrane helix</keyword>
<organism evidence="2 3">
    <name type="scientific">Pacificispira spongiicola</name>
    <dbReference type="NCBI Taxonomy" id="2729598"/>
    <lineage>
        <taxon>Bacteria</taxon>
        <taxon>Pseudomonadati</taxon>
        <taxon>Pseudomonadota</taxon>
        <taxon>Alphaproteobacteria</taxon>
        <taxon>Rhodospirillales</taxon>
        <taxon>Rhodospirillaceae</taxon>
        <taxon>Pacificispira</taxon>
    </lineage>
</organism>
<evidence type="ECO:0000313" key="3">
    <source>
        <dbReference type="Proteomes" id="UP000539372"/>
    </source>
</evidence>
<keyword evidence="1" id="KW-0812">Transmembrane</keyword>
<evidence type="ECO:0000256" key="1">
    <source>
        <dbReference type="SAM" id="Phobius"/>
    </source>
</evidence>
<keyword evidence="3" id="KW-1185">Reference proteome</keyword>
<gene>
    <name evidence="2" type="ORF">HH303_15430</name>
</gene>
<dbReference type="EMBL" id="JABBNT010000004">
    <property type="protein sequence ID" value="NMM45888.1"/>
    <property type="molecule type" value="Genomic_DNA"/>
</dbReference>
<accession>A0A7Y0E2C7</accession>
<comment type="caution">
    <text evidence="2">The sequence shown here is derived from an EMBL/GenBank/DDBJ whole genome shotgun (WGS) entry which is preliminary data.</text>
</comment>